<reference evidence="1" key="1">
    <citation type="submission" date="2021-06" db="EMBL/GenBank/DDBJ databases">
        <authorList>
            <person name="Kallberg Y."/>
            <person name="Tangrot J."/>
            <person name="Rosling A."/>
        </authorList>
    </citation>
    <scope>NUCLEOTIDE SEQUENCE</scope>
    <source>
        <strain evidence="1">28 12/20/2015</strain>
    </source>
</reference>
<proteinExistence type="predicted"/>
<evidence type="ECO:0000313" key="1">
    <source>
        <dbReference type="EMBL" id="CAG8485047.1"/>
    </source>
</evidence>
<gene>
    <name evidence="1" type="ORF">SPELUC_LOCUS2299</name>
</gene>
<organism evidence="1 2">
    <name type="scientific">Cetraspora pellucida</name>
    <dbReference type="NCBI Taxonomy" id="1433469"/>
    <lineage>
        <taxon>Eukaryota</taxon>
        <taxon>Fungi</taxon>
        <taxon>Fungi incertae sedis</taxon>
        <taxon>Mucoromycota</taxon>
        <taxon>Glomeromycotina</taxon>
        <taxon>Glomeromycetes</taxon>
        <taxon>Diversisporales</taxon>
        <taxon>Gigasporaceae</taxon>
        <taxon>Cetraspora</taxon>
    </lineage>
</organism>
<comment type="caution">
    <text evidence="1">The sequence shown here is derived from an EMBL/GenBank/DDBJ whole genome shotgun (WGS) entry which is preliminary data.</text>
</comment>
<evidence type="ECO:0000313" key="2">
    <source>
        <dbReference type="Proteomes" id="UP000789366"/>
    </source>
</evidence>
<sequence length="157" mass="18659">MFQNWDDVNSFFEAYGQQFGFAIIKKRVEHDNNIIRYRSLGCEFEGKYSPKKILILIPIIIKNQNVKNDTLNDIEFYTKNENLSITVQHQLLRARYSDTVFLDSDISNAIQHFKVKSRDLELDASQLLLFLTEKRFEESGWIVEFELDNDNRLIRLF</sequence>
<dbReference type="EMBL" id="CAJVPW010001478">
    <property type="protein sequence ID" value="CAG8485047.1"/>
    <property type="molecule type" value="Genomic_DNA"/>
</dbReference>
<keyword evidence="2" id="KW-1185">Reference proteome</keyword>
<protein>
    <submittedName>
        <fullName evidence="1">14310_t:CDS:1</fullName>
    </submittedName>
</protein>
<dbReference type="Proteomes" id="UP000789366">
    <property type="component" value="Unassembled WGS sequence"/>
</dbReference>
<name>A0ACA9KP25_9GLOM</name>
<accession>A0ACA9KP25</accession>